<dbReference type="SUPFAM" id="SSF48403">
    <property type="entry name" value="Ankyrin repeat"/>
    <property type="match status" value="1"/>
</dbReference>
<name>A0A1Y1UQP3_9FUNG</name>
<evidence type="ECO:0008006" key="3">
    <source>
        <dbReference type="Google" id="ProtNLM"/>
    </source>
</evidence>
<dbReference type="Proteomes" id="UP000193944">
    <property type="component" value="Unassembled WGS sequence"/>
</dbReference>
<organism evidence="1 2">
    <name type="scientific">Anaeromyces robustus</name>
    <dbReference type="NCBI Taxonomy" id="1754192"/>
    <lineage>
        <taxon>Eukaryota</taxon>
        <taxon>Fungi</taxon>
        <taxon>Fungi incertae sedis</taxon>
        <taxon>Chytridiomycota</taxon>
        <taxon>Chytridiomycota incertae sedis</taxon>
        <taxon>Neocallimastigomycetes</taxon>
        <taxon>Neocallimastigales</taxon>
        <taxon>Neocallimastigaceae</taxon>
        <taxon>Anaeromyces</taxon>
    </lineage>
</organism>
<keyword evidence="2" id="KW-1185">Reference proteome</keyword>
<accession>A0A1Y1UQP3</accession>
<dbReference type="EMBL" id="MCFG01000880">
    <property type="protein sequence ID" value="ORX40371.1"/>
    <property type="molecule type" value="Genomic_DNA"/>
</dbReference>
<reference evidence="1 2" key="1">
    <citation type="submission" date="2016-08" db="EMBL/GenBank/DDBJ databases">
        <title>A Parts List for Fungal Cellulosomes Revealed by Comparative Genomics.</title>
        <authorList>
            <consortium name="DOE Joint Genome Institute"/>
            <person name="Haitjema C.H."/>
            <person name="Gilmore S.P."/>
            <person name="Henske J.K."/>
            <person name="Solomon K.V."/>
            <person name="De Groot R."/>
            <person name="Kuo A."/>
            <person name="Mondo S.J."/>
            <person name="Salamov A.A."/>
            <person name="Labutti K."/>
            <person name="Zhao Z."/>
            <person name="Chiniquy J."/>
            <person name="Barry K."/>
            <person name="Brewer H.M."/>
            <person name="Purvine S.O."/>
            <person name="Wright A.T."/>
            <person name="Boxma B."/>
            <person name="Van Alen T."/>
            <person name="Hackstein J.H."/>
            <person name="Baker S.E."/>
            <person name="Grigoriev I.V."/>
            <person name="O'Malley M.A."/>
        </authorList>
    </citation>
    <scope>NUCLEOTIDE SEQUENCE [LARGE SCALE GENOMIC DNA]</scope>
    <source>
        <strain evidence="1 2">S4</strain>
    </source>
</reference>
<gene>
    <name evidence="1" type="ORF">BCR32DRAFT_288518</name>
</gene>
<protein>
    <recommendedName>
        <fullName evidence="3">Ankyrin</fullName>
    </recommendedName>
</protein>
<dbReference type="InterPro" id="IPR036770">
    <property type="entry name" value="Ankyrin_rpt-contain_sf"/>
</dbReference>
<sequence length="390" mass="47375">MNNLNEEKPKKHTIINQNRKTIVKFMKNNDITNIKKFIFENNIKLKSFNVNNKFDFLIYAIGKNLSPSMVRYLYKKCHYKTINYKFVLRRKNVLTPLLLALIKSNYVLAEEILKNGGDINYKMIKYNILYCLYNYKSLTTKNVKFILNHGFNIDSINDHNLISKLNMDILQLILKRCIFDNAFILKLINIHVNKQTLSEEELNDLISSETNKIKVTDEWYQKALSNKRYKDIEEVYYYKDINYNRQELKQLFLYLEMEYAYLRIPEQYRLLKQVETQQIKIPMTKDDLDEQYNKLYVLLFKFLNYFIGYGKLRGLREFFRENEFVFKDIRYTKYDMITYAIKHDISNHCIKRILTYFPVSEIKDQWREIADEKKNRSIIKIIQKTLKYYY</sequence>
<comment type="caution">
    <text evidence="1">The sequence shown here is derived from an EMBL/GenBank/DDBJ whole genome shotgun (WGS) entry which is preliminary data.</text>
</comment>
<dbReference type="AlphaFoldDB" id="A0A1Y1UQP3"/>
<reference evidence="1 2" key="2">
    <citation type="submission" date="2016-08" db="EMBL/GenBank/DDBJ databases">
        <title>Pervasive Adenine N6-methylation of Active Genes in Fungi.</title>
        <authorList>
            <consortium name="DOE Joint Genome Institute"/>
            <person name="Mondo S.J."/>
            <person name="Dannebaum R.O."/>
            <person name="Kuo R.C."/>
            <person name="Labutti K."/>
            <person name="Haridas S."/>
            <person name="Kuo A."/>
            <person name="Salamov A."/>
            <person name="Ahrendt S.R."/>
            <person name="Lipzen A."/>
            <person name="Sullivan W."/>
            <person name="Andreopoulos W.B."/>
            <person name="Clum A."/>
            <person name="Lindquist E."/>
            <person name="Daum C."/>
            <person name="Ramamoorthy G.K."/>
            <person name="Gryganskyi A."/>
            <person name="Culley D."/>
            <person name="Magnuson J.K."/>
            <person name="James T.Y."/>
            <person name="O'Malley M.A."/>
            <person name="Stajich J.E."/>
            <person name="Spatafora J.W."/>
            <person name="Visel A."/>
            <person name="Grigoriev I.V."/>
        </authorList>
    </citation>
    <scope>NUCLEOTIDE SEQUENCE [LARGE SCALE GENOMIC DNA]</scope>
    <source>
        <strain evidence="1 2">S4</strain>
    </source>
</reference>
<dbReference type="Gene3D" id="1.25.40.20">
    <property type="entry name" value="Ankyrin repeat-containing domain"/>
    <property type="match status" value="1"/>
</dbReference>
<evidence type="ECO:0000313" key="2">
    <source>
        <dbReference type="Proteomes" id="UP000193944"/>
    </source>
</evidence>
<evidence type="ECO:0000313" key="1">
    <source>
        <dbReference type="EMBL" id="ORX40371.1"/>
    </source>
</evidence>
<proteinExistence type="predicted"/>